<evidence type="ECO:0000256" key="1">
    <source>
        <dbReference type="SAM" id="MobiDB-lite"/>
    </source>
</evidence>
<sequence length="44" mass="5178">MAKRLAKIGERNLNTPRHLAKPHKAQRHKKNTFTRANNNEMKKV</sequence>
<name>A0A381WX38_9ZZZZ</name>
<gene>
    <name evidence="2" type="ORF">METZ01_LOCUS109928</name>
</gene>
<feature type="compositionally biased region" description="Basic residues" evidence="1">
    <location>
        <begin position="18"/>
        <end position="32"/>
    </location>
</feature>
<reference evidence="2" key="1">
    <citation type="submission" date="2018-05" db="EMBL/GenBank/DDBJ databases">
        <authorList>
            <person name="Lanie J.A."/>
            <person name="Ng W.-L."/>
            <person name="Kazmierczak K.M."/>
            <person name="Andrzejewski T.M."/>
            <person name="Davidsen T.M."/>
            <person name="Wayne K.J."/>
            <person name="Tettelin H."/>
            <person name="Glass J.I."/>
            <person name="Rusch D."/>
            <person name="Podicherti R."/>
            <person name="Tsui H.-C.T."/>
            <person name="Winkler M.E."/>
        </authorList>
    </citation>
    <scope>NUCLEOTIDE SEQUENCE</scope>
</reference>
<organism evidence="2">
    <name type="scientific">marine metagenome</name>
    <dbReference type="NCBI Taxonomy" id="408172"/>
    <lineage>
        <taxon>unclassified sequences</taxon>
        <taxon>metagenomes</taxon>
        <taxon>ecological metagenomes</taxon>
    </lineage>
</organism>
<accession>A0A381WX38</accession>
<feature type="compositionally biased region" description="Polar residues" evidence="1">
    <location>
        <begin position="33"/>
        <end position="44"/>
    </location>
</feature>
<feature type="region of interest" description="Disordered" evidence="1">
    <location>
        <begin position="1"/>
        <end position="44"/>
    </location>
</feature>
<dbReference type="AlphaFoldDB" id="A0A381WX38"/>
<dbReference type="EMBL" id="UINC01013171">
    <property type="protein sequence ID" value="SVA57074.1"/>
    <property type="molecule type" value="Genomic_DNA"/>
</dbReference>
<protein>
    <submittedName>
        <fullName evidence="2">Uncharacterized protein</fullName>
    </submittedName>
</protein>
<evidence type="ECO:0000313" key="2">
    <source>
        <dbReference type="EMBL" id="SVA57074.1"/>
    </source>
</evidence>
<proteinExistence type="predicted"/>